<evidence type="ECO:0000259" key="1">
    <source>
        <dbReference type="PROSITE" id="PS50041"/>
    </source>
</evidence>
<protein>
    <recommendedName>
        <fullName evidence="1">C-type lectin domain-containing protein</fullName>
    </recommendedName>
</protein>
<dbReference type="Pfam" id="PF00059">
    <property type="entry name" value="Lectin_C"/>
    <property type="match status" value="1"/>
</dbReference>
<dbReference type="InterPro" id="IPR016186">
    <property type="entry name" value="C-type_lectin-like/link_sf"/>
</dbReference>
<dbReference type="Proteomes" id="UP000265000">
    <property type="component" value="Unplaced"/>
</dbReference>
<dbReference type="Ensembl" id="ENSFHET00000001480.1">
    <property type="protein sequence ID" value="ENSFHEP00000008839.1"/>
    <property type="gene ID" value="ENSFHEG00000010047.1"/>
</dbReference>
<dbReference type="Gene3D" id="3.10.100.10">
    <property type="entry name" value="Mannose-Binding Protein A, subunit A"/>
    <property type="match status" value="1"/>
</dbReference>
<dbReference type="GeneTree" id="ENSGT00940000169840"/>
<dbReference type="AlphaFoldDB" id="A0A3Q2P8Q3"/>
<dbReference type="PANTHER" id="PTHR45784:SF3">
    <property type="entry name" value="C-TYPE LECTIN DOMAIN FAMILY 4 MEMBER K-LIKE-RELATED"/>
    <property type="match status" value="1"/>
</dbReference>
<organism evidence="2 3">
    <name type="scientific">Fundulus heteroclitus</name>
    <name type="common">Killifish</name>
    <name type="synonym">Mummichog</name>
    <dbReference type="NCBI Taxonomy" id="8078"/>
    <lineage>
        <taxon>Eukaryota</taxon>
        <taxon>Metazoa</taxon>
        <taxon>Chordata</taxon>
        <taxon>Craniata</taxon>
        <taxon>Vertebrata</taxon>
        <taxon>Euteleostomi</taxon>
        <taxon>Actinopterygii</taxon>
        <taxon>Neopterygii</taxon>
        <taxon>Teleostei</taxon>
        <taxon>Neoteleostei</taxon>
        <taxon>Acanthomorphata</taxon>
        <taxon>Ovalentaria</taxon>
        <taxon>Atherinomorphae</taxon>
        <taxon>Cyprinodontiformes</taxon>
        <taxon>Fundulidae</taxon>
        <taxon>Fundulus</taxon>
    </lineage>
</organism>
<feature type="domain" description="C-type lectin" evidence="1">
    <location>
        <begin position="83"/>
        <end position="178"/>
    </location>
</feature>
<dbReference type="SUPFAM" id="SSF56436">
    <property type="entry name" value="C-type lectin-like"/>
    <property type="match status" value="1"/>
</dbReference>
<evidence type="ECO:0000313" key="2">
    <source>
        <dbReference type="Ensembl" id="ENSFHEP00000008839.1"/>
    </source>
</evidence>
<dbReference type="PROSITE" id="PS50041">
    <property type="entry name" value="C_TYPE_LECTIN_2"/>
    <property type="match status" value="1"/>
</dbReference>
<proteinExistence type="predicted"/>
<dbReference type="PANTHER" id="PTHR45784">
    <property type="entry name" value="C-TYPE LECTIN DOMAIN FAMILY 20 MEMBER A-RELATED"/>
    <property type="match status" value="1"/>
</dbReference>
<name>A0A3Q2P8Q3_FUNHE</name>
<dbReference type="InterPro" id="IPR001304">
    <property type="entry name" value="C-type_lectin-like"/>
</dbReference>
<sequence length="191" mass="22272">MEPQWTVFCIVIDLAAIPDIEHACSDGKEENSPLRGKNLQHKENTDALIQEYLLWLKIILPTLPLNSVVGQCPGFCLGSCSKFPLRKYYYVDMSRTWLEAQQYCREHYTDLATFDNIDDVNRLEAPFSYSWAWIGLWDDPNSWKNEMGNESNSWRWSATGETSKTVTQANLKRETFKCECDENLYLFMLFN</sequence>
<evidence type="ECO:0000313" key="3">
    <source>
        <dbReference type="Proteomes" id="UP000265000"/>
    </source>
</evidence>
<keyword evidence="3" id="KW-1185">Reference proteome</keyword>
<dbReference type="InterPro" id="IPR016187">
    <property type="entry name" value="CTDL_fold"/>
</dbReference>
<reference evidence="2" key="1">
    <citation type="submission" date="2025-08" db="UniProtKB">
        <authorList>
            <consortium name="Ensembl"/>
        </authorList>
    </citation>
    <scope>IDENTIFICATION</scope>
</reference>
<reference evidence="2" key="2">
    <citation type="submission" date="2025-09" db="UniProtKB">
        <authorList>
            <consortium name="Ensembl"/>
        </authorList>
    </citation>
    <scope>IDENTIFICATION</scope>
</reference>
<accession>A0A3Q2P8Q3</accession>
<dbReference type="STRING" id="8078.ENSFHEP00000008839"/>